<dbReference type="PANTHER" id="PTHR30419">
    <property type="entry name" value="HTH-TYPE TRANSCRIPTIONAL REGULATOR YBHD"/>
    <property type="match status" value="1"/>
</dbReference>
<dbReference type="InterPro" id="IPR000847">
    <property type="entry name" value="LysR_HTH_N"/>
</dbReference>
<dbReference type="InterPro" id="IPR036390">
    <property type="entry name" value="WH_DNA-bd_sf"/>
</dbReference>
<dbReference type="SUPFAM" id="SSF53850">
    <property type="entry name" value="Periplasmic binding protein-like II"/>
    <property type="match status" value="1"/>
</dbReference>
<dbReference type="Gene3D" id="1.10.10.10">
    <property type="entry name" value="Winged helix-like DNA-binding domain superfamily/Winged helix DNA-binding domain"/>
    <property type="match status" value="1"/>
</dbReference>
<dbReference type="Proteomes" id="UP000606870">
    <property type="component" value="Unassembled WGS sequence"/>
</dbReference>
<comment type="caution">
    <text evidence="6">The sequence shown here is derived from an EMBL/GenBank/DDBJ whole genome shotgun (WGS) entry which is preliminary data.</text>
</comment>
<name>A0ABR6VM65_9FIRM</name>
<evidence type="ECO:0000256" key="4">
    <source>
        <dbReference type="ARBA" id="ARBA00023163"/>
    </source>
</evidence>
<dbReference type="PROSITE" id="PS50931">
    <property type="entry name" value="HTH_LYSR"/>
    <property type="match status" value="1"/>
</dbReference>
<keyword evidence="2" id="KW-0805">Transcription regulation</keyword>
<evidence type="ECO:0000313" key="7">
    <source>
        <dbReference type="Proteomes" id="UP000606870"/>
    </source>
</evidence>
<keyword evidence="7" id="KW-1185">Reference proteome</keyword>
<gene>
    <name evidence="6" type="ORF">H8J70_09045</name>
</gene>
<dbReference type="Gene3D" id="3.40.190.290">
    <property type="match status" value="1"/>
</dbReference>
<dbReference type="SUPFAM" id="SSF46785">
    <property type="entry name" value="Winged helix' DNA-binding domain"/>
    <property type="match status" value="1"/>
</dbReference>
<dbReference type="PANTHER" id="PTHR30419:SF8">
    <property type="entry name" value="NITROGEN ASSIMILATION TRANSCRIPTIONAL ACTIVATOR-RELATED"/>
    <property type="match status" value="1"/>
</dbReference>
<dbReference type="CDD" id="cd05466">
    <property type="entry name" value="PBP2_LTTR_substrate"/>
    <property type="match status" value="1"/>
</dbReference>
<dbReference type="Pfam" id="PF03466">
    <property type="entry name" value="LysR_substrate"/>
    <property type="match status" value="1"/>
</dbReference>
<keyword evidence="4" id="KW-0804">Transcription</keyword>
<dbReference type="Pfam" id="PF00126">
    <property type="entry name" value="HTH_1"/>
    <property type="match status" value="1"/>
</dbReference>
<accession>A0ABR6VM65</accession>
<dbReference type="EMBL" id="JACOGK010000026">
    <property type="protein sequence ID" value="MBC3537396.1"/>
    <property type="molecule type" value="Genomic_DNA"/>
</dbReference>
<dbReference type="InterPro" id="IPR050950">
    <property type="entry name" value="HTH-type_LysR_regulators"/>
</dbReference>
<reference evidence="6 7" key="1">
    <citation type="submission" date="2020-08" db="EMBL/GenBank/DDBJ databases">
        <authorList>
            <person name="Liu C."/>
            <person name="Sun Q."/>
        </authorList>
    </citation>
    <scope>NUCLEOTIDE SEQUENCE [LARGE SCALE GENOMIC DNA]</scope>
    <source>
        <strain evidence="6 7">NSJ-59</strain>
    </source>
</reference>
<organism evidence="6 7">
    <name type="scientific">Megasphaera hominis</name>
    <dbReference type="NCBI Taxonomy" id="159836"/>
    <lineage>
        <taxon>Bacteria</taxon>
        <taxon>Bacillati</taxon>
        <taxon>Bacillota</taxon>
        <taxon>Negativicutes</taxon>
        <taxon>Veillonellales</taxon>
        <taxon>Veillonellaceae</taxon>
        <taxon>Megasphaera</taxon>
    </lineage>
</organism>
<sequence>MKLNQLVYFCQACASGSISRAAEELHISQPTISMSIHELEDEFGVQLMQRNNKGFVLTEAGRVFNKQGLHILKQTQYLQDSMQDFNVHHTPIHLGIPPMIGTILFPPLYEGFHRAYPQIKLESREGGSQELLSLVDKGDLDFAIVTSNLVEHNAYKVLPLRETETVFCVSASHPLATKESLTIEEIKDLPLVMFHKGASQNALIQSRFAQAGYEPRIIFQTGQLYTIREFVRRNIAAAFLFRELSQSMPGICGIPLNDPIHVQIAIVWKDDHYLSKAARQFIQFAQTCLVP</sequence>
<feature type="domain" description="HTH lysR-type" evidence="5">
    <location>
        <begin position="1"/>
        <end position="58"/>
    </location>
</feature>
<dbReference type="PRINTS" id="PR00039">
    <property type="entry name" value="HTHLYSR"/>
</dbReference>
<evidence type="ECO:0000313" key="6">
    <source>
        <dbReference type="EMBL" id="MBC3537396.1"/>
    </source>
</evidence>
<evidence type="ECO:0000256" key="1">
    <source>
        <dbReference type="ARBA" id="ARBA00009437"/>
    </source>
</evidence>
<protein>
    <submittedName>
        <fullName evidence="6">LysR family transcriptional regulator</fullName>
    </submittedName>
</protein>
<proteinExistence type="inferred from homology"/>
<evidence type="ECO:0000259" key="5">
    <source>
        <dbReference type="PROSITE" id="PS50931"/>
    </source>
</evidence>
<evidence type="ECO:0000256" key="3">
    <source>
        <dbReference type="ARBA" id="ARBA00023125"/>
    </source>
</evidence>
<dbReference type="InterPro" id="IPR036388">
    <property type="entry name" value="WH-like_DNA-bd_sf"/>
</dbReference>
<evidence type="ECO:0000256" key="2">
    <source>
        <dbReference type="ARBA" id="ARBA00023015"/>
    </source>
</evidence>
<keyword evidence="3" id="KW-0238">DNA-binding</keyword>
<comment type="similarity">
    <text evidence="1">Belongs to the LysR transcriptional regulatory family.</text>
</comment>
<dbReference type="RefSeq" id="WP_186503724.1">
    <property type="nucleotide sequence ID" value="NZ_JACOGK010000026.1"/>
</dbReference>
<dbReference type="InterPro" id="IPR005119">
    <property type="entry name" value="LysR_subst-bd"/>
</dbReference>